<dbReference type="PANTHER" id="PTHR19136:SF86">
    <property type="entry name" value="ADENOSYLCOBINAMIDE-PHOSPHATE GUANYLYLTRANSFERASE"/>
    <property type="match status" value="1"/>
</dbReference>
<protein>
    <recommendedName>
        <fullName evidence="2">MobA-like NTP transferase domain-containing protein</fullName>
    </recommendedName>
</protein>
<dbReference type="InterPro" id="IPR029044">
    <property type="entry name" value="Nucleotide-diphossugar_trans"/>
</dbReference>
<dbReference type="Gene3D" id="3.90.550.10">
    <property type="entry name" value="Spore Coat Polysaccharide Biosynthesis Protein SpsA, Chain A"/>
    <property type="match status" value="1"/>
</dbReference>
<gene>
    <name evidence="3" type="ORF">LCGC14_0977610</name>
</gene>
<dbReference type="GO" id="GO:0016779">
    <property type="term" value="F:nucleotidyltransferase activity"/>
    <property type="evidence" value="ECO:0007669"/>
    <property type="project" value="TreeGrafter"/>
</dbReference>
<evidence type="ECO:0000313" key="3">
    <source>
        <dbReference type="EMBL" id="KKN16268.1"/>
    </source>
</evidence>
<name>A0A0F9RGC9_9ZZZZ</name>
<accession>A0A0F9RGC9</accession>
<evidence type="ECO:0000259" key="2">
    <source>
        <dbReference type="Pfam" id="PF12804"/>
    </source>
</evidence>
<comment type="caution">
    <text evidence="3">The sequence shown here is derived from an EMBL/GenBank/DDBJ whole genome shotgun (WGS) entry which is preliminary data.</text>
</comment>
<sequence>MAGGRGKRFNFDKIDSKIQEKLLLLIGGKFIIEYVIDAAINSKNINRVIIATSPNTTQTKSFIESKKMAIELFETPGNGYHSDLQYIINNLGLGVVMTIAADIPLIESEFIDSIINKYYKSNKPALSVMTNIKSFGQNGLEPTITIQPKNNHETLVPLGINIIDGRFIDYPEIEETIFITEKKELLFNINTAEDYDQLKKYFNTKYQ</sequence>
<dbReference type="Pfam" id="PF12804">
    <property type="entry name" value="NTP_transf_3"/>
    <property type="match status" value="1"/>
</dbReference>
<dbReference type="PANTHER" id="PTHR19136">
    <property type="entry name" value="MOLYBDENUM COFACTOR GUANYLYLTRANSFERASE"/>
    <property type="match status" value="1"/>
</dbReference>
<reference evidence="3" key="1">
    <citation type="journal article" date="2015" name="Nature">
        <title>Complex archaea that bridge the gap between prokaryotes and eukaryotes.</title>
        <authorList>
            <person name="Spang A."/>
            <person name="Saw J.H."/>
            <person name="Jorgensen S.L."/>
            <person name="Zaremba-Niedzwiedzka K."/>
            <person name="Martijn J."/>
            <person name="Lind A.E."/>
            <person name="van Eijk R."/>
            <person name="Schleper C."/>
            <person name="Guy L."/>
            <person name="Ettema T.J."/>
        </authorList>
    </citation>
    <scope>NUCLEOTIDE SEQUENCE</scope>
</reference>
<keyword evidence="1" id="KW-0808">Transferase</keyword>
<feature type="domain" description="MobA-like NTP transferase" evidence="2">
    <location>
        <begin position="1"/>
        <end position="128"/>
    </location>
</feature>
<dbReference type="EMBL" id="LAZR01003630">
    <property type="protein sequence ID" value="KKN16268.1"/>
    <property type="molecule type" value="Genomic_DNA"/>
</dbReference>
<dbReference type="InterPro" id="IPR025877">
    <property type="entry name" value="MobA-like_NTP_Trfase"/>
</dbReference>
<organism evidence="3">
    <name type="scientific">marine sediment metagenome</name>
    <dbReference type="NCBI Taxonomy" id="412755"/>
    <lineage>
        <taxon>unclassified sequences</taxon>
        <taxon>metagenomes</taxon>
        <taxon>ecological metagenomes</taxon>
    </lineage>
</organism>
<proteinExistence type="predicted"/>
<evidence type="ECO:0000256" key="1">
    <source>
        <dbReference type="ARBA" id="ARBA00022679"/>
    </source>
</evidence>
<dbReference type="AlphaFoldDB" id="A0A0F9RGC9"/>
<dbReference type="SUPFAM" id="SSF53448">
    <property type="entry name" value="Nucleotide-diphospho-sugar transferases"/>
    <property type="match status" value="1"/>
</dbReference>